<keyword evidence="3" id="KW-0633">Potassium transport</keyword>
<evidence type="ECO:0000256" key="4">
    <source>
        <dbReference type="ARBA" id="ARBA00022692"/>
    </source>
</evidence>
<evidence type="ECO:0000256" key="3">
    <source>
        <dbReference type="ARBA" id="ARBA00022538"/>
    </source>
</evidence>
<evidence type="ECO:0000256" key="10">
    <source>
        <dbReference type="ARBA" id="ARBA00023136"/>
    </source>
</evidence>
<dbReference type="PANTHER" id="PTHR30042:SF2">
    <property type="entry name" value="POTASSIUM-TRANSPORTING ATPASE KDPC SUBUNIT"/>
    <property type="match status" value="1"/>
</dbReference>
<keyword evidence="10" id="KW-0472">Membrane</keyword>
<dbReference type="GO" id="GO:0005524">
    <property type="term" value="F:ATP binding"/>
    <property type="evidence" value="ECO:0007669"/>
    <property type="project" value="UniProtKB-KW"/>
</dbReference>
<dbReference type="PANTHER" id="PTHR30042">
    <property type="entry name" value="POTASSIUM-TRANSPORTING ATPASE C CHAIN"/>
    <property type="match status" value="1"/>
</dbReference>
<evidence type="ECO:0000256" key="5">
    <source>
        <dbReference type="ARBA" id="ARBA00022741"/>
    </source>
</evidence>
<evidence type="ECO:0000256" key="9">
    <source>
        <dbReference type="ARBA" id="ARBA00023065"/>
    </source>
</evidence>
<evidence type="ECO:0000256" key="2">
    <source>
        <dbReference type="ARBA" id="ARBA00022475"/>
    </source>
</evidence>
<dbReference type="GO" id="GO:0016020">
    <property type="term" value="C:membrane"/>
    <property type="evidence" value="ECO:0007669"/>
    <property type="project" value="InterPro"/>
</dbReference>
<protein>
    <submittedName>
        <fullName evidence="11">K+-transporting ATPase c subunit</fullName>
    </submittedName>
</protein>
<keyword evidence="9" id="KW-0406">Ion transport</keyword>
<keyword evidence="7" id="KW-0630">Potassium</keyword>
<evidence type="ECO:0000256" key="8">
    <source>
        <dbReference type="ARBA" id="ARBA00022989"/>
    </source>
</evidence>
<keyword evidence="1" id="KW-0813">Transport</keyword>
<dbReference type="EMBL" id="JABSWW010000001">
    <property type="protein sequence ID" value="NRT88774.1"/>
    <property type="molecule type" value="Genomic_DNA"/>
</dbReference>
<dbReference type="AlphaFoldDB" id="A0AAX0B0M2"/>
<comment type="caution">
    <text evidence="11">The sequence shown here is derived from an EMBL/GenBank/DDBJ whole genome shotgun (WGS) entry which is preliminary data.</text>
</comment>
<evidence type="ECO:0000256" key="7">
    <source>
        <dbReference type="ARBA" id="ARBA00022958"/>
    </source>
</evidence>
<keyword evidence="4" id="KW-0812">Transmembrane</keyword>
<proteinExistence type="predicted"/>
<evidence type="ECO:0000313" key="11">
    <source>
        <dbReference type="EMBL" id="NRT88774.1"/>
    </source>
</evidence>
<dbReference type="Proteomes" id="UP001193748">
    <property type="component" value="Unassembled WGS sequence"/>
</dbReference>
<evidence type="ECO:0000256" key="1">
    <source>
        <dbReference type="ARBA" id="ARBA00022448"/>
    </source>
</evidence>
<name>A0AAX0B0M2_CLOBE</name>
<accession>A0AAX0B0M2</accession>
<sequence>MLTSSGSGLDPDISPESARIQIPSVSKASGIGEADLQKIVDKYTEGRTLGIFGEPRVNILKVNMEIASLLNIK</sequence>
<evidence type="ECO:0000313" key="12">
    <source>
        <dbReference type="Proteomes" id="UP001193748"/>
    </source>
</evidence>
<dbReference type="GO" id="GO:0008556">
    <property type="term" value="F:P-type potassium transmembrane transporter activity"/>
    <property type="evidence" value="ECO:0007669"/>
    <property type="project" value="InterPro"/>
</dbReference>
<keyword evidence="2" id="KW-1003">Cell membrane</keyword>
<dbReference type="InterPro" id="IPR003820">
    <property type="entry name" value="KdpC"/>
</dbReference>
<keyword evidence="8" id="KW-1133">Transmembrane helix</keyword>
<keyword evidence="5" id="KW-0547">Nucleotide-binding</keyword>
<keyword evidence="6" id="KW-0067">ATP-binding</keyword>
<evidence type="ECO:0000256" key="6">
    <source>
        <dbReference type="ARBA" id="ARBA00022840"/>
    </source>
</evidence>
<gene>
    <name evidence="11" type="ORF">B0H41_002453</name>
</gene>
<reference evidence="11" key="1">
    <citation type="submission" date="2020-05" db="EMBL/GenBank/DDBJ databases">
        <authorList>
            <person name="Brown S."/>
            <person name="Huntemann M."/>
            <person name="Clum A."/>
            <person name="Spunde A."/>
            <person name="Palaniappan K."/>
            <person name="Ritter S."/>
            <person name="Mikhailova N."/>
            <person name="Chen I.-M."/>
            <person name="Stamatis D."/>
            <person name="Reddy T."/>
            <person name="O'Malley R."/>
            <person name="Daum C."/>
            <person name="Shapiro N."/>
            <person name="Ivanova N."/>
            <person name="Kyrpides N."/>
            <person name="Woyke T."/>
        </authorList>
    </citation>
    <scope>NUCLEOTIDE SEQUENCE</scope>
    <source>
        <strain evidence="11">DJ080</strain>
    </source>
</reference>
<organism evidence="11 12">
    <name type="scientific">Clostridium beijerinckii</name>
    <name type="common">Clostridium MP</name>
    <dbReference type="NCBI Taxonomy" id="1520"/>
    <lineage>
        <taxon>Bacteria</taxon>
        <taxon>Bacillati</taxon>
        <taxon>Bacillota</taxon>
        <taxon>Clostridia</taxon>
        <taxon>Eubacteriales</taxon>
        <taxon>Clostridiaceae</taxon>
        <taxon>Clostridium</taxon>
    </lineage>
</organism>
<dbReference type="Pfam" id="PF02669">
    <property type="entry name" value="KdpC"/>
    <property type="match status" value="1"/>
</dbReference>
<reference evidence="11" key="2">
    <citation type="journal article" date="2022" name="Nat. Biotechnol.">
        <title>Carbon-negative production of acetone and isopropanol by gas fermentation at industrial pilot scale.</title>
        <authorList>
            <person name="Liew F.E."/>
            <person name="Nogle R."/>
            <person name="Abdalla T."/>
            <person name="Rasor B.J."/>
            <person name="Canter C."/>
            <person name="Jensen R.O."/>
            <person name="Wang L."/>
            <person name="Strutz J."/>
            <person name="Chirania P."/>
            <person name="De Tissera S."/>
            <person name="Mueller A.P."/>
            <person name="Ruan Z."/>
            <person name="Gao A."/>
            <person name="Tran L."/>
            <person name="Engle N.L."/>
            <person name="Bromley J.C."/>
            <person name="Daniell J."/>
            <person name="Conrado R."/>
            <person name="Tschaplinski T.J."/>
            <person name="Giannone R.J."/>
            <person name="Hettich R.L."/>
            <person name="Karim A.S."/>
            <person name="Simpson S.D."/>
            <person name="Brown S.D."/>
            <person name="Leang C."/>
            <person name="Jewett M.C."/>
            <person name="Kopke M."/>
        </authorList>
    </citation>
    <scope>NUCLEOTIDE SEQUENCE</scope>
    <source>
        <strain evidence="11">DJ080</strain>
    </source>
</reference>